<dbReference type="Pfam" id="PF13358">
    <property type="entry name" value="DDE_3"/>
    <property type="match status" value="1"/>
</dbReference>
<accession>A0A0B7MW66</accession>
<feature type="region of interest" description="Disordered" evidence="1">
    <location>
        <begin position="300"/>
        <end position="320"/>
    </location>
</feature>
<keyword evidence="5" id="KW-1185">Reference proteome</keyword>
<dbReference type="PANTHER" id="PTHR46564">
    <property type="entry name" value="TRANSPOSASE"/>
    <property type="match status" value="1"/>
</dbReference>
<evidence type="ECO:0000313" key="5">
    <source>
        <dbReference type="Proteomes" id="UP000054107"/>
    </source>
</evidence>
<protein>
    <recommendedName>
        <fullName evidence="2">Tc1-like transposase DDE domain-containing protein</fullName>
    </recommendedName>
</protein>
<dbReference type="InterPro" id="IPR009057">
    <property type="entry name" value="Homeodomain-like_sf"/>
</dbReference>
<feature type="region of interest" description="Disordered" evidence="1">
    <location>
        <begin position="45"/>
        <end position="73"/>
    </location>
</feature>
<dbReference type="SUPFAM" id="SSF46689">
    <property type="entry name" value="Homeodomain-like"/>
    <property type="match status" value="1"/>
</dbReference>
<dbReference type="Proteomes" id="UP000054107">
    <property type="component" value="Unassembled WGS sequence"/>
</dbReference>
<feature type="compositionally biased region" description="Basic and acidic residues" evidence="1">
    <location>
        <begin position="307"/>
        <end position="320"/>
    </location>
</feature>
<dbReference type="InterPro" id="IPR036397">
    <property type="entry name" value="RNaseH_sf"/>
</dbReference>
<proteinExistence type="predicted"/>
<evidence type="ECO:0000256" key="1">
    <source>
        <dbReference type="SAM" id="MobiDB-lite"/>
    </source>
</evidence>
<gene>
    <name evidence="3" type="primary">PARPA_00806.1 scaffold 1159</name>
    <name evidence="4" type="synonym">PARPA_02197.1 scaffold 3493</name>
</gene>
<dbReference type="InterPro" id="IPR038717">
    <property type="entry name" value="Tc1-like_DDE_dom"/>
</dbReference>
<evidence type="ECO:0000259" key="2">
    <source>
        <dbReference type="Pfam" id="PF13358"/>
    </source>
</evidence>
<dbReference type="NCBIfam" id="NF033545">
    <property type="entry name" value="transpos_IS630"/>
    <property type="match status" value="1"/>
</dbReference>
<dbReference type="AlphaFoldDB" id="A0A0B7MW66"/>
<dbReference type="InterPro" id="IPR047655">
    <property type="entry name" value="Transpos_IS630-like"/>
</dbReference>
<dbReference type="Gene3D" id="3.30.420.10">
    <property type="entry name" value="Ribonuclease H-like superfamily/Ribonuclease H"/>
    <property type="match status" value="1"/>
</dbReference>
<dbReference type="EMBL" id="LN720399">
    <property type="protein sequence ID" value="CEP08808.1"/>
    <property type="molecule type" value="Genomic_DNA"/>
</dbReference>
<dbReference type="GO" id="GO:0003676">
    <property type="term" value="F:nucleic acid binding"/>
    <property type="evidence" value="ECO:0007669"/>
    <property type="project" value="InterPro"/>
</dbReference>
<feature type="domain" description="Tc1-like transposase DDE" evidence="2">
    <location>
        <begin position="340"/>
        <end position="408"/>
    </location>
</feature>
<dbReference type="PANTHER" id="PTHR46564:SF1">
    <property type="entry name" value="TRANSPOSASE"/>
    <property type="match status" value="1"/>
</dbReference>
<dbReference type="OrthoDB" id="2289193at2759"/>
<name>A0A0B7MW66_9FUNG</name>
<feature type="compositionally biased region" description="Basic and acidic residues" evidence="1">
    <location>
        <begin position="45"/>
        <end position="63"/>
    </location>
</feature>
<evidence type="ECO:0000313" key="4">
    <source>
        <dbReference type="EMBL" id="CEP08808.1"/>
    </source>
</evidence>
<dbReference type="EMBL" id="LN719301">
    <property type="protein sequence ID" value="CEP07510.1"/>
    <property type="molecule type" value="Genomic_DNA"/>
</dbReference>
<evidence type="ECO:0000313" key="3">
    <source>
        <dbReference type="EMBL" id="CEP07510.1"/>
    </source>
</evidence>
<organism evidence="3 5">
    <name type="scientific">Parasitella parasitica</name>
    <dbReference type="NCBI Taxonomy" id="35722"/>
    <lineage>
        <taxon>Eukaryota</taxon>
        <taxon>Fungi</taxon>
        <taxon>Fungi incertae sedis</taxon>
        <taxon>Mucoromycota</taxon>
        <taxon>Mucoromycotina</taxon>
        <taxon>Mucoromycetes</taxon>
        <taxon>Mucorales</taxon>
        <taxon>Mucorineae</taxon>
        <taxon>Mucoraceae</taxon>
        <taxon>Parasitella</taxon>
    </lineage>
</organism>
<reference evidence="3 5" key="1">
    <citation type="submission" date="2014-09" db="EMBL/GenBank/DDBJ databases">
        <authorList>
            <person name="Ellenberger Sabrina"/>
        </authorList>
    </citation>
    <scope>NUCLEOTIDE SEQUENCE [LARGE SCALE GENOMIC DNA]</scope>
    <source>
        <strain evidence="3 5">CBS 412.66</strain>
    </source>
</reference>
<sequence length="448" mass="51745">MSQFIIEDGKGGLFNEGGDKVSVLQMEVDDPSFPLGDVTNYDEYHDLKPPEKQQNVEKNETTSKKKKVVNSNENDASTLTTYRKYKKEDMEYFFYLVNEKGLPIRAAAKKVNIPQSTAWNWHKKGEEALDDFVEWRKSGSGRPVGRPPTLIDAHRDFMVKLVDENETGLTLDQMLESLTTEFMGLKISKSAFHEFTRTKCRISCKRAHFQPEERNSVEKIQQRYDWVKYWENTDLDFESNCVFVDEAGFHINMKRSFAWSKVGSRAVVKTPKTKSKMTTILGAISPFGVVNMKVRTPKVAQSKKRKLEGNKEDKGDTDDIKRNVGTVTGHYFNFIANTLDVMDRHEEFKGHYIVMDNAPIHKHEDIQLYIESRGYNCVHLPPYSPELNPIEQFWSICKSKLKREALLQEETLTSRIKEACNSVLISDLKGFCRYSQNKFDDCLERKPI</sequence>
<dbReference type="STRING" id="35722.A0A0B7MW66"/>